<accession>A0ABR7N5X7</accession>
<organism evidence="2 3">
    <name type="scientific">Jingyaoa shaoxingensis</name>
    <dbReference type="NCBI Taxonomy" id="2763671"/>
    <lineage>
        <taxon>Bacteria</taxon>
        <taxon>Bacillati</taxon>
        <taxon>Bacillota</taxon>
        <taxon>Clostridia</taxon>
        <taxon>Lachnospirales</taxon>
        <taxon>Lachnospiraceae</taxon>
        <taxon>Jingyaoa</taxon>
    </lineage>
</organism>
<proteinExistence type="predicted"/>
<protein>
    <submittedName>
        <fullName evidence="2">Uncharacterized protein</fullName>
    </submittedName>
</protein>
<sequence>MGILFEHAEKMDIQTERRNTAREKERADAAEQRANAAEAELVELRKKLARLEAEK</sequence>
<feature type="coiled-coil region" evidence="1">
    <location>
        <begin position="13"/>
        <end position="54"/>
    </location>
</feature>
<dbReference type="EMBL" id="JACRSZ010000001">
    <property type="protein sequence ID" value="MBC8571807.1"/>
    <property type="molecule type" value="Genomic_DNA"/>
</dbReference>
<dbReference type="RefSeq" id="WP_249306745.1">
    <property type="nucleotide sequence ID" value="NZ_JACRSZ010000001.1"/>
</dbReference>
<dbReference type="Proteomes" id="UP000657421">
    <property type="component" value="Unassembled WGS sequence"/>
</dbReference>
<evidence type="ECO:0000313" key="3">
    <source>
        <dbReference type="Proteomes" id="UP000657421"/>
    </source>
</evidence>
<evidence type="ECO:0000256" key="1">
    <source>
        <dbReference type="SAM" id="Coils"/>
    </source>
</evidence>
<reference evidence="2 3" key="1">
    <citation type="submission" date="2020-08" db="EMBL/GenBank/DDBJ databases">
        <title>Genome public.</title>
        <authorList>
            <person name="Liu C."/>
            <person name="Sun Q."/>
        </authorList>
    </citation>
    <scope>NUCLEOTIDE SEQUENCE [LARGE SCALE GENOMIC DNA]</scope>
    <source>
        <strain evidence="2 3">NSJ-46</strain>
    </source>
</reference>
<comment type="caution">
    <text evidence="2">The sequence shown here is derived from an EMBL/GenBank/DDBJ whole genome shotgun (WGS) entry which is preliminary data.</text>
</comment>
<evidence type="ECO:0000313" key="2">
    <source>
        <dbReference type="EMBL" id="MBC8571807.1"/>
    </source>
</evidence>
<name>A0ABR7N5X7_9FIRM</name>
<keyword evidence="1" id="KW-0175">Coiled coil</keyword>
<keyword evidence="3" id="KW-1185">Reference proteome</keyword>
<gene>
    <name evidence="2" type="ORF">H8716_01705</name>
</gene>